<organism evidence="5 6">
    <name type="scientific">Lichenicoccus roseus</name>
    <dbReference type="NCBI Taxonomy" id="2683649"/>
    <lineage>
        <taxon>Bacteria</taxon>
        <taxon>Pseudomonadati</taxon>
        <taxon>Pseudomonadota</taxon>
        <taxon>Alphaproteobacteria</taxon>
        <taxon>Acetobacterales</taxon>
        <taxon>Acetobacteraceae</taxon>
        <taxon>Lichenicoccus</taxon>
    </lineage>
</organism>
<comment type="function">
    <text evidence="4">Nucleoside triphosphate pyrophosphatase. May have a dual role in cell division arrest and in preventing the incorporation of modified nucleotides into cellular nucleic acids.</text>
</comment>
<dbReference type="GO" id="GO:0047429">
    <property type="term" value="F:nucleoside triphosphate diphosphatase activity"/>
    <property type="evidence" value="ECO:0007669"/>
    <property type="project" value="UniProtKB-EC"/>
</dbReference>
<comment type="caution">
    <text evidence="4">Lacks conserved residue(s) required for the propagation of feature annotation.</text>
</comment>
<proteinExistence type="inferred from homology"/>
<comment type="similarity">
    <text evidence="4">Belongs to the Maf family.</text>
</comment>
<protein>
    <recommendedName>
        <fullName evidence="4">Nucleoside triphosphate pyrophosphatase</fullName>
        <ecNumber evidence="4">3.6.1.9</ecNumber>
    </recommendedName>
    <alternativeName>
        <fullName evidence="4">Nucleotide pyrophosphatase</fullName>
        <shortName evidence="4">Nucleotide PPase</shortName>
    </alternativeName>
</protein>
<dbReference type="GO" id="GO:0005737">
    <property type="term" value="C:cytoplasm"/>
    <property type="evidence" value="ECO:0007669"/>
    <property type="project" value="UniProtKB-SubCell"/>
</dbReference>
<comment type="cofactor">
    <cofactor evidence="1 4">
        <name>a divalent metal cation</name>
        <dbReference type="ChEBI" id="CHEBI:60240"/>
    </cofactor>
</comment>
<accession>A0A5R9J1K8</accession>
<dbReference type="AlphaFoldDB" id="A0A5R9J1K8"/>
<dbReference type="PANTHER" id="PTHR43213">
    <property type="entry name" value="BIFUNCTIONAL DTTP/UTP PYROPHOSPHATASE/METHYLTRANSFERASE PROTEIN-RELATED"/>
    <property type="match status" value="1"/>
</dbReference>
<sequence length="216" mass="23142">MTQLDSSPVLAADSLQNASRGLVLASGSATRAALLEHAGIVAEILVPEVDEASIKRRCRADGCAPEATALALASAKAIGVAPLRPGALIIGADQIMICGDRWFDKPTNRGDARAHLQALRGRAHVLHSAVCLVRDGKQVWQHVVQPVMTMRNFSDQFLEAYLALEGDRLLSSVGAYRLEGLGINLFERIEGEHEAILGMPMLALLECLRSLGLMLS</sequence>
<comment type="caution">
    <text evidence="5">The sequence shown here is derived from an EMBL/GenBank/DDBJ whole genome shotgun (WGS) entry which is preliminary data.</text>
</comment>
<name>A0A5R9J1K8_9PROT</name>
<gene>
    <name evidence="5" type="ORF">FE263_16785</name>
</gene>
<evidence type="ECO:0000256" key="4">
    <source>
        <dbReference type="HAMAP-Rule" id="MF_00528"/>
    </source>
</evidence>
<feature type="active site" description="Proton acceptor" evidence="4">
    <location>
        <position position="93"/>
    </location>
</feature>
<evidence type="ECO:0000256" key="1">
    <source>
        <dbReference type="ARBA" id="ARBA00001968"/>
    </source>
</evidence>
<dbReference type="Pfam" id="PF02545">
    <property type="entry name" value="Maf"/>
    <property type="match status" value="1"/>
</dbReference>
<dbReference type="PANTHER" id="PTHR43213:SF5">
    <property type="entry name" value="BIFUNCTIONAL DTTP_UTP PYROPHOSPHATASE_METHYLTRANSFERASE PROTEIN-RELATED"/>
    <property type="match status" value="1"/>
</dbReference>
<dbReference type="PIRSF" id="PIRSF006305">
    <property type="entry name" value="Maf"/>
    <property type="match status" value="1"/>
</dbReference>
<evidence type="ECO:0000256" key="3">
    <source>
        <dbReference type="ARBA" id="ARBA00023080"/>
    </source>
</evidence>
<dbReference type="RefSeq" id="WP_138327172.1">
    <property type="nucleotide sequence ID" value="NZ_VCDI01000006.1"/>
</dbReference>
<dbReference type="InterPro" id="IPR003697">
    <property type="entry name" value="Maf-like"/>
</dbReference>
<dbReference type="EC" id="3.6.1.9" evidence="4"/>
<evidence type="ECO:0000313" key="6">
    <source>
        <dbReference type="Proteomes" id="UP000305654"/>
    </source>
</evidence>
<comment type="subcellular location">
    <subcellularLocation>
        <location evidence="4">Cytoplasm</location>
    </subcellularLocation>
</comment>
<dbReference type="Gene3D" id="3.90.950.10">
    <property type="match status" value="1"/>
</dbReference>
<dbReference type="OrthoDB" id="9813962at2"/>
<keyword evidence="2 4" id="KW-0378">Hydrolase</keyword>
<evidence type="ECO:0000313" key="5">
    <source>
        <dbReference type="EMBL" id="TLU71535.1"/>
    </source>
</evidence>
<comment type="catalytic activity">
    <reaction evidence="4">
        <text>a 2'-deoxyribonucleoside 5'-triphosphate + H2O = a 2'-deoxyribonucleoside 5'-phosphate + diphosphate + H(+)</text>
        <dbReference type="Rhea" id="RHEA:44644"/>
        <dbReference type="ChEBI" id="CHEBI:15377"/>
        <dbReference type="ChEBI" id="CHEBI:15378"/>
        <dbReference type="ChEBI" id="CHEBI:33019"/>
        <dbReference type="ChEBI" id="CHEBI:61560"/>
        <dbReference type="ChEBI" id="CHEBI:65317"/>
        <dbReference type="EC" id="3.6.1.9"/>
    </reaction>
</comment>
<dbReference type="HAMAP" id="MF_00528">
    <property type="entry name" value="Maf"/>
    <property type="match status" value="1"/>
</dbReference>
<keyword evidence="6" id="KW-1185">Reference proteome</keyword>
<keyword evidence="3 4" id="KW-0546">Nucleotide metabolism</keyword>
<keyword evidence="4" id="KW-0963">Cytoplasm</keyword>
<dbReference type="Proteomes" id="UP000305654">
    <property type="component" value="Unassembled WGS sequence"/>
</dbReference>
<dbReference type="SUPFAM" id="SSF52972">
    <property type="entry name" value="ITPase-like"/>
    <property type="match status" value="1"/>
</dbReference>
<comment type="catalytic activity">
    <reaction evidence="4">
        <text>a ribonucleoside 5'-triphosphate + H2O = a ribonucleoside 5'-phosphate + diphosphate + H(+)</text>
        <dbReference type="Rhea" id="RHEA:23996"/>
        <dbReference type="ChEBI" id="CHEBI:15377"/>
        <dbReference type="ChEBI" id="CHEBI:15378"/>
        <dbReference type="ChEBI" id="CHEBI:33019"/>
        <dbReference type="ChEBI" id="CHEBI:58043"/>
        <dbReference type="ChEBI" id="CHEBI:61557"/>
        <dbReference type="EC" id="3.6.1.9"/>
    </reaction>
</comment>
<dbReference type="CDD" id="cd00555">
    <property type="entry name" value="Maf"/>
    <property type="match status" value="1"/>
</dbReference>
<dbReference type="EMBL" id="VCDI01000006">
    <property type="protein sequence ID" value="TLU71535.1"/>
    <property type="molecule type" value="Genomic_DNA"/>
</dbReference>
<evidence type="ECO:0000256" key="2">
    <source>
        <dbReference type="ARBA" id="ARBA00022801"/>
    </source>
</evidence>
<dbReference type="InterPro" id="IPR029001">
    <property type="entry name" value="ITPase-like_fam"/>
</dbReference>
<reference evidence="5 6" key="1">
    <citation type="submission" date="2019-05" db="EMBL/GenBank/DDBJ databases">
        <authorList>
            <person name="Pankratov T."/>
            <person name="Grouzdev D."/>
        </authorList>
    </citation>
    <scope>NUCLEOTIDE SEQUENCE [LARGE SCALE GENOMIC DNA]</scope>
    <source>
        <strain evidence="5 6">KEBCLARHB70R</strain>
    </source>
</reference>
<dbReference type="GO" id="GO:0009117">
    <property type="term" value="P:nucleotide metabolic process"/>
    <property type="evidence" value="ECO:0007669"/>
    <property type="project" value="UniProtKB-KW"/>
</dbReference>